<keyword evidence="4" id="KW-1185">Reference proteome</keyword>
<dbReference type="Proteomes" id="UP000027456">
    <property type="component" value="Unassembled WGS sequence"/>
</dbReference>
<dbReference type="GO" id="GO:0015938">
    <property type="term" value="P:coenzyme A catabolic process"/>
    <property type="evidence" value="ECO:0007669"/>
    <property type="project" value="TreeGrafter"/>
</dbReference>
<dbReference type="InterPro" id="IPR045121">
    <property type="entry name" value="CoAse"/>
</dbReference>
<organism evidence="3 4">
    <name type="scientific">Rhizoctonia solani 123E</name>
    <dbReference type="NCBI Taxonomy" id="1423351"/>
    <lineage>
        <taxon>Eukaryota</taxon>
        <taxon>Fungi</taxon>
        <taxon>Dikarya</taxon>
        <taxon>Basidiomycota</taxon>
        <taxon>Agaricomycotina</taxon>
        <taxon>Agaricomycetes</taxon>
        <taxon>Cantharellales</taxon>
        <taxon>Ceratobasidiaceae</taxon>
        <taxon>Rhizoctonia</taxon>
    </lineage>
</organism>
<dbReference type="InterPro" id="IPR015797">
    <property type="entry name" value="NUDIX_hydrolase-like_dom_sf"/>
</dbReference>
<protein>
    <submittedName>
        <fullName evidence="3">NUDIX hydrolase</fullName>
    </submittedName>
</protein>
<evidence type="ECO:0000256" key="1">
    <source>
        <dbReference type="SAM" id="MobiDB-lite"/>
    </source>
</evidence>
<gene>
    <name evidence="3" type="ORF">V565_049150</name>
</gene>
<sequence>MPSLYLSSNFDFVPDDEPAATFVKRFKAYWPEYSIEEYPEFPWNKTAAVLLLLYVRDGHLRILLTTRSKHLRSHPGDVALPGGKTDPVDGNPVATALREAHEEIGLPTPNPAVHVIAVLTPFLSLYRLAVTPVVAFLSDLTLLDHLTPNPDEVDEIFDHPLEAILSPELAASLAPRPERPLSARGSAQWPYEEEYHRMKDSEWLRGSMYRMHKFRTITTPITGLTSEILIMASQIAYVRDTDYPRYPQGYATADVALGWAMEQHTADARARSEPQPPPSAESHIEGLAD</sequence>
<dbReference type="PANTHER" id="PTHR12992">
    <property type="entry name" value="NUDIX HYDROLASE"/>
    <property type="match status" value="1"/>
</dbReference>
<dbReference type="HOGENOM" id="CLU_040940_2_2_1"/>
<evidence type="ECO:0000259" key="2">
    <source>
        <dbReference type="PROSITE" id="PS51462"/>
    </source>
</evidence>
<feature type="domain" description="Nudix hydrolase" evidence="2">
    <location>
        <begin position="44"/>
        <end position="181"/>
    </location>
</feature>
<dbReference type="Gene3D" id="3.90.79.10">
    <property type="entry name" value="Nucleoside Triphosphate Pyrophosphohydrolase"/>
    <property type="match status" value="1"/>
</dbReference>
<dbReference type="CDD" id="cd03426">
    <property type="entry name" value="NUDIX_CoAse_Nudt7"/>
    <property type="match status" value="1"/>
</dbReference>
<dbReference type="SUPFAM" id="SSF55811">
    <property type="entry name" value="Nudix"/>
    <property type="match status" value="1"/>
</dbReference>
<dbReference type="GO" id="GO:0010945">
    <property type="term" value="F:coenzyme A diphosphatase activity"/>
    <property type="evidence" value="ECO:0007669"/>
    <property type="project" value="InterPro"/>
</dbReference>
<evidence type="ECO:0000313" key="3">
    <source>
        <dbReference type="EMBL" id="KEP52186.1"/>
    </source>
</evidence>
<dbReference type="OrthoDB" id="10260614at2759"/>
<dbReference type="PANTHER" id="PTHR12992:SF45">
    <property type="entry name" value="NUDIX HYDROLASE DOMAIN-CONTAINING PROTEIN"/>
    <property type="match status" value="1"/>
</dbReference>
<keyword evidence="3" id="KW-0378">Hydrolase</keyword>
<name>A0A074RYM3_9AGAM</name>
<dbReference type="STRING" id="1423351.A0A074RYM3"/>
<dbReference type="Pfam" id="PF00293">
    <property type="entry name" value="NUDIX"/>
    <property type="match status" value="1"/>
</dbReference>
<dbReference type="PROSITE" id="PS51462">
    <property type="entry name" value="NUDIX"/>
    <property type="match status" value="1"/>
</dbReference>
<dbReference type="AlphaFoldDB" id="A0A074RYM3"/>
<dbReference type="EMBL" id="AZST01000119">
    <property type="protein sequence ID" value="KEP52186.1"/>
    <property type="molecule type" value="Genomic_DNA"/>
</dbReference>
<proteinExistence type="predicted"/>
<comment type="caution">
    <text evidence="3">The sequence shown here is derived from an EMBL/GenBank/DDBJ whole genome shotgun (WGS) entry which is preliminary data.</text>
</comment>
<reference evidence="3 4" key="1">
    <citation type="submission" date="2013-12" db="EMBL/GenBank/DDBJ databases">
        <authorList>
            <person name="Cubeta M."/>
            <person name="Pakala S."/>
            <person name="Fedorova N."/>
            <person name="Thomas E."/>
            <person name="Dean R."/>
            <person name="Jabaji S."/>
            <person name="Neate S."/>
            <person name="Toda T."/>
            <person name="Tavantzis S."/>
            <person name="Vilgalys R."/>
            <person name="Bharathan N."/>
            <person name="Pakala S."/>
            <person name="Losada L.S."/>
            <person name="Zafar N."/>
            <person name="Nierman W."/>
        </authorList>
    </citation>
    <scope>NUCLEOTIDE SEQUENCE [LARGE SCALE GENOMIC DNA]</scope>
    <source>
        <strain evidence="3 4">123E</strain>
    </source>
</reference>
<evidence type="ECO:0000313" key="4">
    <source>
        <dbReference type="Proteomes" id="UP000027456"/>
    </source>
</evidence>
<feature type="region of interest" description="Disordered" evidence="1">
    <location>
        <begin position="266"/>
        <end position="289"/>
    </location>
</feature>
<accession>A0A074RYM3</accession>
<dbReference type="InterPro" id="IPR000086">
    <property type="entry name" value="NUDIX_hydrolase_dom"/>
</dbReference>